<gene>
    <name evidence="5" type="ORF">CR162_08020</name>
</gene>
<dbReference type="Proteomes" id="UP000223527">
    <property type="component" value="Unassembled WGS sequence"/>
</dbReference>
<dbReference type="EMBL" id="PDNU01000010">
    <property type="protein sequence ID" value="PHK95425.1"/>
    <property type="molecule type" value="Genomic_DNA"/>
</dbReference>
<reference evidence="5 6" key="1">
    <citation type="submission" date="2017-10" db="EMBL/GenBank/DDBJ databases">
        <authorList>
            <person name="Banno H."/>
            <person name="Chua N.-H."/>
        </authorList>
    </citation>
    <scope>NUCLEOTIDE SEQUENCE [LARGE SCALE GENOMIC DNA]</scope>
    <source>
        <strain evidence="5 6">YW11</strain>
    </source>
</reference>
<dbReference type="InterPro" id="IPR036388">
    <property type="entry name" value="WH-like_DNA-bd_sf"/>
</dbReference>
<evidence type="ECO:0000259" key="4">
    <source>
        <dbReference type="PROSITE" id="PS50949"/>
    </source>
</evidence>
<dbReference type="SMART" id="SM00895">
    <property type="entry name" value="FCD"/>
    <property type="match status" value="1"/>
</dbReference>
<keyword evidence="3" id="KW-0804">Transcription</keyword>
<dbReference type="RefSeq" id="WP_099095021.1">
    <property type="nucleotide sequence ID" value="NZ_PDNU01000010.1"/>
</dbReference>
<accession>A0A2C7ADA6</accession>
<protein>
    <submittedName>
        <fullName evidence="5">Transcriptional regulator</fullName>
    </submittedName>
</protein>
<evidence type="ECO:0000256" key="1">
    <source>
        <dbReference type="ARBA" id="ARBA00023015"/>
    </source>
</evidence>
<keyword evidence="1" id="KW-0805">Transcription regulation</keyword>
<evidence type="ECO:0000313" key="6">
    <source>
        <dbReference type="Proteomes" id="UP000223527"/>
    </source>
</evidence>
<name>A0A2C7ADA6_9PROT</name>
<dbReference type="GO" id="GO:0003700">
    <property type="term" value="F:DNA-binding transcription factor activity"/>
    <property type="evidence" value="ECO:0007669"/>
    <property type="project" value="InterPro"/>
</dbReference>
<dbReference type="InterPro" id="IPR036390">
    <property type="entry name" value="WH_DNA-bd_sf"/>
</dbReference>
<dbReference type="Pfam" id="PF00392">
    <property type="entry name" value="GntR"/>
    <property type="match status" value="1"/>
</dbReference>
<evidence type="ECO:0000256" key="2">
    <source>
        <dbReference type="ARBA" id="ARBA00023125"/>
    </source>
</evidence>
<proteinExistence type="predicted"/>
<dbReference type="PROSITE" id="PS50949">
    <property type="entry name" value="HTH_GNTR"/>
    <property type="match status" value="1"/>
</dbReference>
<sequence length="246" mass="26778">MSLPIPDAASPPLEEQAYRRLRQALVEGTFAPGDKLSLRRVAASLGTSPMPVRAALRRLAAEQALDLTPSGTAIVPRLSRAAFVELGEVRAALEPLALRLAAPRLGGATLARLERLLGEHAAVRASGRPEDFLRVDREFLFTLYREADAPLLLGMIEGLWLRRGPLFWEARWVLMGRPAESAHRHAQILAALRRGQGAAAARELEAEIRDATAFLLEELRFAGDAEPGLEGLPLLRALPADATRLD</sequence>
<evidence type="ECO:0000256" key="3">
    <source>
        <dbReference type="ARBA" id="ARBA00023163"/>
    </source>
</evidence>
<feature type="domain" description="HTH gntR-type" evidence="4">
    <location>
        <begin position="11"/>
        <end position="78"/>
    </location>
</feature>
<keyword evidence="6" id="KW-1185">Reference proteome</keyword>
<dbReference type="Gene3D" id="1.10.10.10">
    <property type="entry name" value="Winged helix-like DNA-binding domain superfamily/Winged helix DNA-binding domain"/>
    <property type="match status" value="1"/>
</dbReference>
<dbReference type="SMART" id="SM00345">
    <property type="entry name" value="HTH_GNTR"/>
    <property type="match status" value="1"/>
</dbReference>
<dbReference type="AlphaFoldDB" id="A0A2C7ADA6"/>
<dbReference type="GO" id="GO:0003677">
    <property type="term" value="F:DNA binding"/>
    <property type="evidence" value="ECO:0007669"/>
    <property type="project" value="UniProtKB-KW"/>
</dbReference>
<organism evidence="5 6">
    <name type="scientific">Teichococcus rhizosphaerae</name>
    <dbReference type="NCBI Taxonomy" id="1335062"/>
    <lineage>
        <taxon>Bacteria</taxon>
        <taxon>Pseudomonadati</taxon>
        <taxon>Pseudomonadota</taxon>
        <taxon>Alphaproteobacteria</taxon>
        <taxon>Acetobacterales</taxon>
        <taxon>Roseomonadaceae</taxon>
        <taxon>Roseomonas</taxon>
    </lineage>
</organism>
<keyword evidence="2" id="KW-0238">DNA-binding</keyword>
<dbReference type="InterPro" id="IPR011711">
    <property type="entry name" value="GntR_C"/>
</dbReference>
<dbReference type="InterPro" id="IPR000524">
    <property type="entry name" value="Tscrpt_reg_HTH_GntR"/>
</dbReference>
<dbReference type="PANTHER" id="PTHR43537:SF39">
    <property type="entry name" value="HTH-TYPE TRANSCRIPTIONAL REGULATOR MCBR"/>
    <property type="match status" value="1"/>
</dbReference>
<dbReference type="SUPFAM" id="SSF46785">
    <property type="entry name" value="Winged helix' DNA-binding domain"/>
    <property type="match status" value="1"/>
</dbReference>
<evidence type="ECO:0000313" key="5">
    <source>
        <dbReference type="EMBL" id="PHK95425.1"/>
    </source>
</evidence>
<dbReference type="SUPFAM" id="SSF48008">
    <property type="entry name" value="GntR ligand-binding domain-like"/>
    <property type="match status" value="1"/>
</dbReference>
<dbReference type="Gene3D" id="1.20.120.530">
    <property type="entry name" value="GntR ligand-binding domain-like"/>
    <property type="match status" value="1"/>
</dbReference>
<dbReference type="InterPro" id="IPR008920">
    <property type="entry name" value="TF_FadR/GntR_C"/>
</dbReference>
<comment type="caution">
    <text evidence="5">The sequence shown here is derived from an EMBL/GenBank/DDBJ whole genome shotgun (WGS) entry which is preliminary data.</text>
</comment>
<dbReference type="OrthoDB" id="9815654at2"/>
<dbReference type="Pfam" id="PF07729">
    <property type="entry name" value="FCD"/>
    <property type="match status" value="1"/>
</dbReference>
<dbReference type="PANTHER" id="PTHR43537">
    <property type="entry name" value="TRANSCRIPTIONAL REGULATOR, GNTR FAMILY"/>
    <property type="match status" value="1"/>
</dbReference>